<dbReference type="EMBL" id="CP048685">
    <property type="protein sequence ID" value="QPJ62242.1"/>
    <property type="molecule type" value="Genomic_DNA"/>
</dbReference>
<organism evidence="4 5">
    <name type="scientific">Candidatus Nitronauta litoralis</name>
    <dbReference type="NCBI Taxonomy" id="2705533"/>
    <lineage>
        <taxon>Bacteria</taxon>
        <taxon>Pseudomonadati</taxon>
        <taxon>Nitrospinota/Tectimicrobiota group</taxon>
        <taxon>Nitrospinota</taxon>
        <taxon>Nitrospinia</taxon>
        <taxon>Nitrospinales</taxon>
        <taxon>Nitrospinaceae</taxon>
        <taxon>Candidatus Nitronauta</taxon>
    </lineage>
</organism>
<dbReference type="InterPro" id="IPR019734">
    <property type="entry name" value="TPR_rpt"/>
</dbReference>
<dbReference type="Pfam" id="PF13414">
    <property type="entry name" value="TPR_11"/>
    <property type="match status" value="2"/>
</dbReference>
<sequence>MTSDTESSHSAEDWFKIGLDRGRAGDHQGAIEAYQEAVEQDPNHFKAYMNMGLRYGKLLMNVKALDSFKKAIDIKPDDPIAHYSLALTANLCGLTDDSIKHYKEAVRIKPTYAEAYSNLATVYYQFKQGKDAIENLLIAQKLFDEQGNRQMVATAQSLLQDLYNEFNMKREDFPEG</sequence>
<keyword evidence="1" id="KW-0677">Repeat</keyword>
<dbReference type="PANTHER" id="PTHR44858">
    <property type="entry name" value="TETRATRICOPEPTIDE REPEAT PROTEIN 6"/>
    <property type="match status" value="1"/>
</dbReference>
<dbReference type="SUPFAM" id="SSF48452">
    <property type="entry name" value="TPR-like"/>
    <property type="match status" value="1"/>
</dbReference>
<dbReference type="Proteomes" id="UP000594688">
    <property type="component" value="Chromosome"/>
</dbReference>
<protein>
    <submittedName>
        <fullName evidence="4">Tetratricopeptide repeat protein</fullName>
    </submittedName>
</protein>
<evidence type="ECO:0000313" key="4">
    <source>
        <dbReference type="EMBL" id="QPJ62242.1"/>
    </source>
</evidence>
<reference evidence="4 5" key="1">
    <citation type="submission" date="2020-02" db="EMBL/GenBank/DDBJ databases">
        <title>Genomic and physiological characterization of two novel Nitrospinaceae genera.</title>
        <authorList>
            <person name="Mueller A.J."/>
            <person name="Jung M.-Y."/>
            <person name="Strachan C.R."/>
            <person name="Herbold C.W."/>
            <person name="Kirkegaard R.H."/>
            <person name="Daims H."/>
        </authorList>
    </citation>
    <scope>NUCLEOTIDE SEQUENCE [LARGE SCALE GENOMIC DNA]</scope>
    <source>
        <strain evidence="4">EB</strain>
    </source>
</reference>
<dbReference type="SMART" id="SM00028">
    <property type="entry name" value="TPR"/>
    <property type="match status" value="4"/>
</dbReference>
<proteinExistence type="predicted"/>
<dbReference type="AlphaFoldDB" id="A0A7T0BXD2"/>
<dbReference type="PROSITE" id="PS50005">
    <property type="entry name" value="TPR"/>
    <property type="match status" value="2"/>
</dbReference>
<dbReference type="PANTHER" id="PTHR44858:SF1">
    <property type="entry name" value="UDP-N-ACETYLGLUCOSAMINE--PEPTIDE N-ACETYLGLUCOSAMINYLTRANSFERASE SPINDLY-RELATED"/>
    <property type="match status" value="1"/>
</dbReference>
<evidence type="ECO:0000256" key="2">
    <source>
        <dbReference type="ARBA" id="ARBA00022803"/>
    </source>
</evidence>
<feature type="repeat" description="TPR" evidence="3">
    <location>
        <begin position="11"/>
        <end position="44"/>
    </location>
</feature>
<dbReference type="InterPro" id="IPR011990">
    <property type="entry name" value="TPR-like_helical_dom_sf"/>
</dbReference>
<accession>A0A7T0BXD2</accession>
<dbReference type="KEGG" id="nli:G3M70_10315"/>
<evidence type="ECO:0000313" key="5">
    <source>
        <dbReference type="Proteomes" id="UP000594688"/>
    </source>
</evidence>
<gene>
    <name evidence="4" type="ORF">G3M70_10315</name>
</gene>
<name>A0A7T0BXD2_9BACT</name>
<dbReference type="InterPro" id="IPR050498">
    <property type="entry name" value="Ycf3"/>
</dbReference>
<evidence type="ECO:0000256" key="1">
    <source>
        <dbReference type="ARBA" id="ARBA00022737"/>
    </source>
</evidence>
<keyword evidence="2 3" id="KW-0802">TPR repeat</keyword>
<dbReference type="Gene3D" id="1.25.40.10">
    <property type="entry name" value="Tetratricopeptide repeat domain"/>
    <property type="match status" value="1"/>
</dbReference>
<evidence type="ECO:0000256" key="3">
    <source>
        <dbReference type="PROSITE-ProRule" id="PRU00339"/>
    </source>
</evidence>
<feature type="repeat" description="TPR" evidence="3">
    <location>
        <begin position="45"/>
        <end position="78"/>
    </location>
</feature>